<evidence type="ECO:0000256" key="4">
    <source>
        <dbReference type="SAM" id="SignalP"/>
    </source>
</evidence>
<dbReference type="InterPro" id="IPR036179">
    <property type="entry name" value="Ig-like_dom_sf"/>
</dbReference>
<dbReference type="Ensembl" id="ENSFHET00000000092.1">
    <property type="protein sequence ID" value="ENSFHEP00000009674.1"/>
    <property type="gene ID" value="ENSFHEG00000010928.1"/>
</dbReference>
<dbReference type="AlphaFoldDB" id="A0A3Q2PAR6"/>
<proteinExistence type="predicted"/>
<dbReference type="STRING" id="8078.ENSFHEP00000009674"/>
<feature type="signal peptide" evidence="4">
    <location>
        <begin position="1"/>
        <end position="21"/>
    </location>
</feature>
<sequence>MTLYSLLFLVCFSYWLPSLNCEKSTVVSGTEGHMLDFRCEYPDKQKNNSKYFCCFYIEESFAHLVHTSKHNEWTRKGRVSLYDNTTAGFFIVKVDKLYLNDSGTYWCGADGNDDRSRRIYLNVSRGTVQSIGHNRLFDLKMLNTVDSLWSRNDRSHILYTRIHAQFSIICSAFWRFQFL</sequence>
<dbReference type="InterPro" id="IPR050671">
    <property type="entry name" value="CD300_family_receptors"/>
</dbReference>
<accession>A0A3Q2PAR6</accession>
<protein>
    <recommendedName>
        <fullName evidence="5">Ig-like domain-containing protein</fullName>
    </recommendedName>
</protein>
<dbReference type="GeneTree" id="ENSGT01120000272389"/>
<keyword evidence="2" id="KW-0812">Transmembrane</keyword>
<evidence type="ECO:0000256" key="2">
    <source>
        <dbReference type="ARBA" id="ARBA00022692"/>
    </source>
</evidence>
<dbReference type="Proteomes" id="UP000265000">
    <property type="component" value="Unplaced"/>
</dbReference>
<evidence type="ECO:0000313" key="7">
    <source>
        <dbReference type="Proteomes" id="UP000265000"/>
    </source>
</evidence>
<dbReference type="Gene3D" id="2.60.40.10">
    <property type="entry name" value="Immunoglobulins"/>
    <property type="match status" value="1"/>
</dbReference>
<name>A0A3Q2PAR6_FUNHE</name>
<dbReference type="PANTHER" id="PTHR11860">
    <property type="entry name" value="POLYMERIC-IMMUNOGLOBULIN RECEPTOR"/>
    <property type="match status" value="1"/>
</dbReference>
<comment type="subcellular location">
    <subcellularLocation>
        <location evidence="1">Membrane</location>
    </subcellularLocation>
</comment>
<keyword evidence="3" id="KW-0472">Membrane</keyword>
<evidence type="ECO:0000256" key="1">
    <source>
        <dbReference type="ARBA" id="ARBA00004370"/>
    </source>
</evidence>
<keyword evidence="4" id="KW-0732">Signal</keyword>
<dbReference type="InterPro" id="IPR007110">
    <property type="entry name" value="Ig-like_dom"/>
</dbReference>
<dbReference type="PANTHER" id="PTHR11860:SF118">
    <property type="entry name" value="CMRF35-LIKE MOLECULE 3-RELATED"/>
    <property type="match status" value="1"/>
</dbReference>
<evidence type="ECO:0000313" key="6">
    <source>
        <dbReference type="Ensembl" id="ENSFHEP00000009674.1"/>
    </source>
</evidence>
<evidence type="ECO:0000256" key="3">
    <source>
        <dbReference type="ARBA" id="ARBA00023136"/>
    </source>
</evidence>
<dbReference type="Pfam" id="PF07686">
    <property type="entry name" value="V-set"/>
    <property type="match status" value="1"/>
</dbReference>
<organism evidence="6 7">
    <name type="scientific">Fundulus heteroclitus</name>
    <name type="common">Killifish</name>
    <name type="synonym">Mummichog</name>
    <dbReference type="NCBI Taxonomy" id="8078"/>
    <lineage>
        <taxon>Eukaryota</taxon>
        <taxon>Metazoa</taxon>
        <taxon>Chordata</taxon>
        <taxon>Craniata</taxon>
        <taxon>Vertebrata</taxon>
        <taxon>Euteleostomi</taxon>
        <taxon>Actinopterygii</taxon>
        <taxon>Neopterygii</taxon>
        <taxon>Teleostei</taxon>
        <taxon>Neoteleostei</taxon>
        <taxon>Acanthomorphata</taxon>
        <taxon>Ovalentaria</taxon>
        <taxon>Atherinomorphae</taxon>
        <taxon>Cyprinodontiformes</taxon>
        <taxon>Fundulidae</taxon>
        <taxon>Fundulus</taxon>
    </lineage>
</organism>
<dbReference type="SUPFAM" id="SSF48726">
    <property type="entry name" value="Immunoglobulin"/>
    <property type="match status" value="1"/>
</dbReference>
<feature type="chain" id="PRO_5018619550" description="Ig-like domain-containing protein" evidence="4">
    <location>
        <begin position="22"/>
        <end position="179"/>
    </location>
</feature>
<evidence type="ECO:0000259" key="5">
    <source>
        <dbReference type="PROSITE" id="PS50835"/>
    </source>
</evidence>
<dbReference type="GO" id="GO:0005886">
    <property type="term" value="C:plasma membrane"/>
    <property type="evidence" value="ECO:0007669"/>
    <property type="project" value="TreeGrafter"/>
</dbReference>
<dbReference type="GO" id="GO:0004888">
    <property type="term" value="F:transmembrane signaling receptor activity"/>
    <property type="evidence" value="ECO:0007669"/>
    <property type="project" value="TreeGrafter"/>
</dbReference>
<dbReference type="InterPro" id="IPR013106">
    <property type="entry name" value="Ig_V-set"/>
</dbReference>
<reference evidence="6" key="1">
    <citation type="submission" date="2025-08" db="UniProtKB">
        <authorList>
            <consortium name="Ensembl"/>
        </authorList>
    </citation>
    <scope>IDENTIFICATION</scope>
</reference>
<dbReference type="InterPro" id="IPR013783">
    <property type="entry name" value="Ig-like_fold"/>
</dbReference>
<keyword evidence="7" id="KW-1185">Reference proteome</keyword>
<feature type="domain" description="Ig-like" evidence="5">
    <location>
        <begin position="17"/>
        <end position="124"/>
    </location>
</feature>
<dbReference type="PROSITE" id="PS50835">
    <property type="entry name" value="IG_LIKE"/>
    <property type="match status" value="1"/>
</dbReference>
<reference evidence="6" key="2">
    <citation type="submission" date="2025-09" db="UniProtKB">
        <authorList>
            <consortium name="Ensembl"/>
        </authorList>
    </citation>
    <scope>IDENTIFICATION</scope>
</reference>